<evidence type="ECO:0000313" key="2">
    <source>
        <dbReference type="Proteomes" id="UP001148838"/>
    </source>
</evidence>
<dbReference type="EMBL" id="JAJSOF020000021">
    <property type="protein sequence ID" value="KAJ4436651.1"/>
    <property type="molecule type" value="Genomic_DNA"/>
</dbReference>
<dbReference type="Proteomes" id="UP001148838">
    <property type="component" value="Unassembled WGS sequence"/>
</dbReference>
<evidence type="ECO:0008006" key="3">
    <source>
        <dbReference type="Google" id="ProtNLM"/>
    </source>
</evidence>
<accession>A0ABQ8SSF1</accession>
<dbReference type="InterPro" id="IPR036397">
    <property type="entry name" value="RNaseH_sf"/>
</dbReference>
<dbReference type="PANTHER" id="PTHR47326">
    <property type="entry name" value="TRANSPOSABLE ELEMENT TC3 TRANSPOSASE-LIKE PROTEIN"/>
    <property type="match status" value="1"/>
</dbReference>
<keyword evidence="2" id="KW-1185">Reference proteome</keyword>
<dbReference type="Gene3D" id="3.30.420.10">
    <property type="entry name" value="Ribonuclease H-like superfamily/Ribonuclease H"/>
    <property type="match status" value="1"/>
</dbReference>
<gene>
    <name evidence="1" type="ORF">ANN_16782</name>
</gene>
<comment type="caution">
    <text evidence="1">The sequence shown here is derived from an EMBL/GenBank/DDBJ whole genome shotgun (WGS) entry which is preliminary data.</text>
</comment>
<protein>
    <recommendedName>
        <fullName evidence="3">Transposable element Tc3 transposase</fullName>
    </recommendedName>
</protein>
<evidence type="ECO:0000313" key="1">
    <source>
        <dbReference type="EMBL" id="KAJ4436651.1"/>
    </source>
</evidence>
<name>A0ABQ8SSF1_PERAM</name>
<reference evidence="1 2" key="1">
    <citation type="journal article" date="2022" name="Allergy">
        <title>Genome assembly and annotation of Periplaneta americana reveal a comprehensive cockroach allergen profile.</title>
        <authorList>
            <person name="Wang L."/>
            <person name="Xiong Q."/>
            <person name="Saelim N."/>
            <person name="Wang L."/>
            <person name="Nong W."/>
            <person name="Wan A.T."/>
            <person name="Shi M."/>
            <person name="Liu X."/>
            <person name="Cao Q."/>
            <person name="Hui J.H.L."/>
            <person name="Sookrung N."/>
            <person name="Leung T.F."/>
            <person name="Tungtrongchitr A."/>
            <person name="Tsui S.K.W."/>
        </authorList>
    </citation>
    <scope>NUCLEOTIDE SEQUENCE [LARGE SCALE GENOMIC DNA]</scope>
    <source>
        <strain evidence="1">PWHHKU_190912</strain>
    </source>
</reference>
<dbReference type="PANTHER" id="PTHR47326:SF1">
    <property type="entry name" value="HTH PSQ-TYPE DOMAIN-CONTAINING PROTEIN"/>
    <property type="match status" value="1"/>
</dbReference>
<organism evidence="1 2">
    <name type="scientific">Periplaneta americana</name>
    <name type="common">American cockroach</name>
    <name type="synonym">Blatta americana</name>
    <dbReference type="NCBI Taxonomy" id="6978"/>
    <lineage>
        <taxon>Eukaryota</taxon>
        <taxon>Metazoa</taxon>
        <taxon>Ecdysozoa</taxon>
        <taxon>Arthropoda</taxon>
        <taxon>Hexapoda</taxon>
        <taxon>Insecta</taxon>
        <taxon>Pterygota</taxon>
        <taxon>Neoptera</taxon>
        <taxon>Polyneoptera</taxon>
        <taxon>Dictyoptera</taxon>
        <taxon>Blattodea</taxon>
        <taxon>Blattoidea</taxon>
        <taxon>Blattidae</taxon>
        <taxon>Blattinae</taxon>
        <taxon>Periplaneta</taxon>
    </lineage>
</organism>
<proteinExistence type="predicted"/>
<sequence>MGESRNAYRVLVWRPEGKRPLGRPRRRWEDIKMDLREVGYDGRDWINLAQDRSVFLQPSFRLIVTVETDCCNLLNMEHWTGGQRGFAVKCYYLNRGRQHSLKWMKVKQCNVICPVVQQEEGENIPASSHEIIRGVSLRLDLDDDFIFQQDGAPPHFHNAVRAYLNTEMSDRWIGRAGVRDRCFMTWPPRSPDMTACDIFLWGFKLRKKLEENSQQVISNISLEAVSPVFHNNLRRRQKRFEAGEKTVYLVTQVFQDKLLRFITELPRVTPVTLVHKDLEIWTIQEYISNQAFCTYTKSYSSNNPLISSLGNYNPALDKHKRPKSVLHPLAWNDNVQDEYQLQH</sequence>